<protein>
    <recommendedName>
        <fullName evidence="1">ISXO2-like transposase domain-containing protein</fullName>
    </recommendedName>
</protein>
<dbReference type="AlphaFoldDB" id="A0A0L8HD62"/>
<organism evidence="2">
    <name type="scientific">Octopus bimaculoides</name>
    <name type="common">California two-spotted octopus</name>
    <dbReference type="NCBI Taxonomy" id="37653"/>
    <lineage>
        <taxon>Eukaryota</taxon>
        <taxon>Metazoa</taxon>
        <taxon>Spiralia</taxon>
        <taxon>Lophotrochozoa</taxon>
        <taxon>Mollusca</taxon>
        <taxon>Cephalopoda</taxon>
        <taxon>Coleoidea</taxon>
        <taxon>Octopodiformes</taxon>
        <taxon>Octopoda</taxon>
        <taxon>Incirrata</taxon>
        <taxon>Octopodidae</taxon>
        <taxon>Octopus</taxon>
    </lineage>
</organism>
<evidence type="ECO:0000259" key="1">
    <source>
        <dbReference type="Pfam" id="PF12762"/>
    </source>
</evidence>
<name>A0A0L8HD62_OCTBM</name>
<reference evidence="2" key="1">
    <citation type="submission" date="2015-07" db="EMBL/GenBank/DDBJ databases">
        <title>MeaNS - Measles Nucleotide Surveillance Program.</title>
        <authorList>
            <person name="Tran T."/>
            <person name="Druce J."/>
        </authorList>
    </citation>
    <scope>NUCLEOTIDE SEQUENCE</scope>
    <source>
        <strain evidence="2">UCB-OBI-ISO-001</strain>
        <tissue evidence="2">Gonad</tissue>
    </source>
</reference>
<feature type="domain" description="ISXO2-like transposase" evidence="1">
    <location>
        <begin position="15"/>
        <end position="84"/>
    </location>
</feature>
<evidence type="ECO:0000313" key="2">
    <source>
        <dbReference type="EMBL" id="KOF87241.1"/>
    </source>
</evidence>
<dbReference type="InterPro" id="IPR053164">
    <property type="entry name" value="IS1016-like_transposase"/>
</dbReference>
<accession>A0A0L8HD62</accession>
<dbReference type="STRING" id="37653.A0A0L8HD62"/>
<dbReference type="PANTHER" id="PTHR47163">
    <property type="entry name" value="DDE_TNP_IS1595 DOMAIN-CONTAINING PROTEIN"/>
    <property type="match status" value="1"/>
</dbReference>
<dbReference type="Pfam" id="PF12762">
    <property type="entry name" value="DDE_Tnp_IS1595"/>
    <property type="match status" value="1"/>
</dbReference>
<proteinExistence type="predicted"/>
<dbReference type="InterPro" id="IPR024445">
    <property type="entry name" value="Tnp_ISXO2-like"/>
</dbReference>
<sequence length="88" mass="10132">MFVWLFAGIERISKRRFVVPLIGQKRDKATLLPLIQKCIKPGSVIYSDSGAAYKDIQTLGYQHYMINHKENLVDTTYTHRTSNVFGEI</sequence>
<dbReference type="PANTHER" id="PTHR47163:SF2">
    <property type="entry name" value="SI:DKEY-17M8.2"/>
    <property type="match status" value="1"/>
</dbReference>
<gene>
    <name evidence="2" type="ORF">OCBIM_22017216mg</name>
</gene>
<dbReference type="EMBL" id="KQ418468">
    <property type="protein sequence ID" value="KOF87241.1"/>
    <property type="molecule type" value="Genomic_DNA"/>
</dbReference>